<feature type="region of interest" description="Disordered" evidence="1">
    <location>
        <begin position="279"/>
        <end position="319"/>
    </location>
</feature>
<evidence type="ECO:0000256" key="1">
    <source>
        <dbReference type="SAM" id="MobiDB-lite"/>
    </source>
</evidence>
<evidence type="ECO:0000313" key="2">
    <source>
        <dbReference type="EMBL" id="PZC71126.1"/>
    </source>
</evidence>
<sequence length="517" mass="57623">MADFRSIAKKFGPSNLADQIEDLVQDKFGDDRDEQSDRTAEYSDDAQSQSQIVQSYEVTTERPNYNFQTEPQPKPFRSQNRYKLKSAPAIHSLVAAAPIVPPGLNLDEIVERVKQKLQEELLNRKPDVQDVLRDQNVNAQMVNTAQPAPVQKLPPPPPPPVKKVKNVFKLTGADSPAQLPIYETPVNVAKEEQYETTYEEHDNKFVPGLDIQGQPVTPDTVKKVKFLRPEQGIMKKLRFVKKVAMPAKPIQRQPVAQVPQIPHIQEPKLVQQKKVLQKQRQRLTAQKPMKKKRRIRVSGPTTAQTPAAQNAAADAAETENMGVSPAPGIFEAVDLIKSNDSYEDYVTPEKEEAFESDGADTAPTIPTAVIAQKFKVTPTVPTKATFAIEMEPLAEDIETPPNEEVEEYADESPETTTIEPKAKTESISFEEGEVDPNATTIAEVTVKGQTTKKIKMGTMIPTREYYKQSSPNYYAKLPTIAEKYNFQEPIPEADRVPENLKPIGSPPSSINGKVILI</sequence>
<feature type="compositionally biased region" description="Basic and acidic residues" evidence="1">
    <location>
        <begin position="28"/>
        <end position="41"/>
    </location>
</feature>
<name>A0A2W1BDY3_HELAM</name>
<organism evidence="2 3">
    <name type="scientific">Helicoverpa armigera</name>
    <name type="common">Cotton bollworm</name>
    <name type="synonym">Heliothis armigera</name>
    <dbReference type="NCBI Taxonomy" id="29058"/>
    <lineage>
        <taxon>Eukaryota</taxon>
        <taxon>Metazoa</taxon>
        <taxon>Ecdysozoa</taxon>
        <taxon>Arthropoda</taxon>
        <taxon>Hexapoda</taxon>
        <taxon>Insecta</taxon>
        <taxon>Pterygota</taxon>
        <taxon>Neoptera</taxon>
        <taxon>Endopterygota</taxon>
        <taxon>Lepidoptera</taxon>
        <taxon>Glossata</taxon>
        <taxon>Ditrysia</taxon>
        <taxon>Noctuoidea</taxon>
        <taxon>Noctuidae</taxon>
        <taxon>Heliothinae</taxon>
        <taxon>Helicoverpa</taxon>
    </lineage>
</organism>
<feature type="compositionally biased region" description="Low complexity" evidence="1">
    <location>
        <begin position="300"/>
        <end position="319"/>
    </location>
</feature>
<dbReference type="Proteomes" id="UP000249218">
    <property type="component" value="Unassembled WGS sequence"/>
</dbReference>
<feature type="region of interest" description="Disordered" evidence="1">
    <location>
        <begin position="58"/>
        <end position="77"/>
    </location>
</feature>
<keyword evidence="3" id="KW-1185">Reference proteome</keyword>
<evidence type="ECO:0000313" key="3">
    <source>
        <dbReference type="Proteomes" id="UP000249218"/>
    </source>
</evidence>
<proteinExistence type="predicted"/>
<dbReference type="EMBL" id="KZ150374">
    <property type="protein sequence ID" value="PZC71126.1"/>
    <property type="molecule type" value="Genomic_DNA"/>
</dbReference>
<dbReference type="OrthoDB" id="7492310at2759"/>
<reference evidence="2 3" key="1">
    <citation type="journal article" date="2017" name="BMC Biol.">
        <title>Genomic innovations, transcriptional plasticity and gene loss underlying the evolution and divergence of two highly polyphagous and invasive Helicoverpa pest species.</title>
        <authorList>
            <person name="Pearce S.L."/>
            <person name="Clarke D.F."/>
            <person name="East P.D."/>
            <person name="Elfekih S."/>
            <person name="Gordon K.H."/>
            <person name="Jermiin L.S."/>
            <person name="McGaughran A."/>
            <person name="Oakeshott J.G."/>
            <person name="Papanikolaou A."/>
            <person name="Perera O.P."/>
            <person name="Rane R.V."/>
            <person name="Richards S."/>
            <person name="Tay W.T."/>
            <person name="Walsh T.K."/>
            <person name="Anderson A."/>
            <person name="Anderson C.J."/>
            <person name="Asgari S."/>
            <person name="Board P.G."/>
            <person name="Bretschneider A."/>
            <person name="Campbell P.M."/>
            <person name="Chertemps T."/>
            <person name="Christeller J.T."/>
            <person name="Coppin C.W."/>
            <person name="Downes S.J."/>
            <person name="Duan G."/>
            <person name="Farnsworth C.A."/>
            <person name="Good R.T."/>
            <person name="Han L.B."/>
            <person name="Han Y.C."/>
            <person name="Hatje K."/>
            <person name="Horne I."/>
            <person name="Huang Y.P."/>
            <person name="Hughes D.S."/>
            <person name="Jacquin-Joly E."/>
            <person name="James W."/>
            <person name="Jhangiani S."/>
            <person name="Kollmar M."/>
            <person name="Kuwar S.S."/>
            <person name="Li S."/>
            <person name="Liu N.Y."/>
            <person name="Maibeche M.T."/>
            <person name="Miller J.R."/>
            <person name="Montagne N."/>
            <person name="Perry T."/>
            <person name="Qu J."/>
            <person name="Song S.V."/>
            <person name="Sutton G.G."/>
            <person name="Vogel H."/>
            <person name="Walenz B.P."/>
            <person name="Xu W."/>
            <person name="Zhang H.J."/>
            <person name="Zou Z."/>
            <person name="Batterham P."/>
            <person name="Edwards O.R."/>
            <person name="Feyereisen R."/>
            <person name="Gibbs R.A."/>
            <person name="Heckel D.G."/>
            <person name="McGrath A."/>
            <person name="Robin C."/>
            <person name="Scherer S.E."/>
            <person name="Worley K.C."/>
            <person name="Wu Y.D."/>
        </authorList>
    </citation>
    <scope>NUCLEOTIDE SEQUENCE [LARGE SCALE GENOMIC DNA]</scope>
    <source>
        <strain evidence="2">Harm_GR_Male_#8</strain>
        <tissue evidence="2">Whole organism</tissue>
    </source>
</reference>
<gene>
    <name evidence="2" type="primary">HaOG214056</name>
    <name evidence="2" type="ORF">B5X24_HaOG214056</name>
</gene>
<protein>
    <submittedName>
        <fullName evidence="2">Uncharacterized protein</fullName>
    </submittedName>
</protein>
<dbReference type="AlphaFoldDB" id="A0A2W1BDY3"/>
<accession>A0A2W1BDY3</accession>
<feature type="region of interest" description="Disordered" evidence="1">
    <location>
        <begin position="28"/>
        <end position="51"/>
    </location>
</feature>